<feature type="compositionally biased region" description="Basic and acidic residues" evidence="1">
    <location>
        <begin position="59"/>
        <end position="68"/>
    </location>
</feature>
<dbReference type="Proteomes" id="UP001557470">
    <property type="component" value="Unassembled WGS sequence"/>
</dbReference>
<name>A0ABD0X085_UMBPY</name>
<reference evidence="2 3" key="1">
    <citation type="submission" date="2024-06" db="EMBL/GenBank/DDBJ databases">
        <authorList>
            <person name="Pan Q."/>
            <person name="Wen M."/>
            <person name="Jouanno E."/>
            <person name="Zahm M."/>
            <person name="Klopp C."/>
            <person name="Cabau C."/>
            <person name="Louis A."/>
            <person name="Berthelot C."/>
            <person name="Parey E."/>
            <person name="Roest Crollius H."/>
            <person name="Montfort J."/>
            <person name="Robinson-Rechavi M."/>
            <person name="Bouchez O."/>
            <person name="Lampietro C."/>
            <person name="Lopez Roques C."/>
            <person name="Donnadieu C."/>
            <person name="Postlethwait J."/>
            <person name="Bobe J."/>
            <person name="Verreycken H."/>
            <person name="Guiguen Y."/>
        </authorList>
    </citation>
    <scope>NUCLEOTIDE SEQUENCE [LARGE SCALE GENOMIC DNA]</scope>
    <source>
        <strain evidence="2">Up_M1</strain>
        <tissue evidence="2">Testis</tissue>
    </source>
</reference>
<evidence type="ECO:0000313" key="2">
    <source>
        <dbReference type="EMBL" id="KAL0985652.1"/>
    </source>
</evidence>
<feature type="compositionally biased region" description="Basic and acidic residues" evidence="1">
    <location>
        <begin position="23"/>
        <end position="36"/>
    </location>
</feature>
<dbReference type="AlphaFoldDB" id="A0ABD0X085"/>
<dbReference type="EMBL" id="JAGEUA010000004">
    <property type="protein sequence ID" value="KAL0985652.1"/>
    <property type="molecule type" value="Genomic_DNA"/>
</dbReference>
<evidence type="ECO:0000256" key="1">
    <source>
        <dbReference type="SAM" id="MobiDB-lite"/>
    </source>
</evidence>
<protein>
    <submittedName>
        <fullName evidence="2">Uncharacterized protein</fullName>
    </submittedName>
</protein>
<keyword evidence="3" id="KW-1185">Reference proteome</keyword>
<evidence type="ECO:0000313" key="3">
    <source>
        <dbReference type="Proteomes" id="UP001557470"/>
    </source>
</evidence>
<feature type="region of interest" description="Disordered" evidence="1">
    <location>
        <begin position="23"/>
        <end position="186"/>
    </location>
</feature>
<comment type="caution">
    <text evidence="2">The sequence shown here is derived from an EMBL/GenBank/DDBJ whole genome shotgun (WGS) entry which is preliminary data.</text>
</comment>
<proteinExistence type="predicted"/>
<sequence length="186" mass="20886">MTDLLMRIRSSAWSQLHYRETKHGLGLETGRDDTSERLTLTGPAPGPDRRPAPGPDPRLPPRFEEVERQYASLPRRAPVDPPERYSAQHYPGPQPSYPKYPTRAEPNYPRQADRGYYHAPPQQRGPLRQDVPPSPPLPLRGPRYDTMTRGGAGGYRQASPERFAYSGEGAARHADPRQKNPMTAAV</sequence>
<accession>A0ABD0X085</accession>
<organism evidence="2 3">
    <name type="scientific">Umbra pygmaea</name>
    <name type="common">Eastern mudminnow</name>
    <dbReference type="NCBI Taxonomy" id="75934"/>
    <lineage>
        <taxon>Eukaryota</taxon>
        <taxon>Metazoa</taxon>
        <taxon>Chordata</taxon>
        <taxon>Craniata</taxon>
        <taxon>Vertebrata</taxon>
        <taxon>Euteleostomi</taxon>
        <taxon>Actinopterygii</taxon>
        <taxon>Neopterygii</taxon>
        <taxon>Teleostei</taxon>
        <taxon>Protacanthopterygii</taxon>
        <taxon>Esociformes</taxon>
        <taxon>Umbridae</taxon>
        <taxon>Umbra</taxon>
    </lineage>
</organism>
<gene>
    <name evidence="2" type="ORF">UPYG_G00160010</name>
</gene>